<dbReference type="Gene3D" id="1.25.40.10">
    <property type="entry name" value="Tetratricopeptide repeat domain"/>
    <property type="match status" value="1"/>
</dbReference>
<sequence>MAEAGVLSSVDVANMLNDWYVMMKKREIQGAIQLKKKTFFKRLIEWKKIKTSYFLLSTARVPF</sequence>
<dbReference type="AlphaFoldDB" id="A0A5S9MK48"/>
<dbReference type="InterPro" id="IPR011990">
    <property type="entry name" value="TPR-like_helical_dom_sf"/>
</dbReference>
<gene>
    <name evidence="1" type="ORF">BsIDN1_67630</name>
</gene>
<evidence type="ECO:0000313" key="1">
    <source>
        <dbReference type="EMBL" id="BBP93145.1"/>
    </source>
</evidence>
<reference evidence="1 2" key="1">
    <citation type="submission" date="2019-12" db="EMBL/GenBank/DDBJ databases">
        <title>Full genome sequence of a Bacillus safensis strain isolated from commercially available natto in Indonesia.</title>
        <authorList>
            <person name="Yoshida M."/>
            <person name="Uomi M."/>
            <person name="Waturangi D."/>
            <person name="Ekaputri J.J."/>
            <person name="Setiamarga D.H.E."/>
        </authorList>
    </citation>
    <scope>NUCLEOTIDE SEQUENCE [LARGE SCALE GENOMIC DNA]</scope>
    <source>
        <strain evidence="1 2">IDN1</strain>
    </source>
</reference>
<dbReference type="Proteomes" id="UP000464658">
    <property type="component" value="Chromosome"/>
</dbReference>
<dbReference type="Pfam" id="PF18801">
    <property type="entry name" value="RapH_N"/>
    <property type="match status" value="1"/>
</dbReference>
<protein>
    <submittedName>
        <fullName evidence="1">Uncharacterized protein</fullName>
    </submittedName>
</protein>
<evidence type="ECO:0000313" key="2">
    <source>
        <dbReference type="Proteomes" id="UP000464658"/>
    </source>
</evidence>
<dbReference type="EMBL" id="AP021906">
    <property type="protein sequence ID" value="BBP93145.1"/>
    <property type="molecule type" value="Genomic_DNA"/>
</dbReference>
<name>A0A5S9MK48_BACIA</name>
<accession>A0A5S9MK48</accession>
<organism evidence="1 2">
    <name type="scientific">Bacillus safensis</name>
    <dbReference type="NCBI Taxonomy" id="561879"/>
    <lineage>
        <taxon>Bacteria</taxon>
        <taxon>Bacillati</taxon>
        <taxon>Bacillota</taxon>
        <taxon>Bacilli</taxon>
        <taxon>Bacillales</taxon>
        <taxon>Bacillaceae</taxon>
        <taxon>Bacillus</taxon>
    </lineage>
</organism>
<proteinExistence type="predicted"/>